<sequence length="181" mass="20490">MESLIIGGLQGLLNYAGVSLLDKLKVNKYKRKIAEGTATTVECAKIISMYQGEKDSFEKMVSCCEQLIQKDKQLHIAYTMLGLAYLHQPLSFGSIPKEKLMSSDNFGKAKKNFELAFLAKEDATRNDYKGLDDLRVFAQTNGMLNYHYGFILHMEGDETKAQEYKKLGLNQVEHTKGFLPY</sequence>
<organism evidence="1 2">
    <name type="scientific">Rufibacter tibetensis</name>
    <dbReference type="NCBI Taxonomy" id="512763"/>
    <lineage>
        <taxon>Bacteria</taxon>
        <taxon>Pseudomonadati</taxon>
        <taxon>Bacteroidota</taxon>
        <taxon>Cytophagia</taxon>
        <taxon>Cytophagales</taxon>
        <taxon>Hymenobacteraceae</taxon>
        <taxon>Rufibacter</taxon>
    </lineage>
</organism>
<keyword evidence="2" id="KW-1185">Reference proteome</keyword>
<evidence type="ECO:0000313" key="2">
    <source>
        <dbReference type="Proteomes" id="UP000061382"/>
    </source>
</evidence>
<evidence type="ECO:0000313" key="1">
    <source>
        <dbReference type="EMBL" id="ALI98933.1"/>
    </source>
</evidence>
<dbReference type="InterPro" id="IPR011990">
    <property type="entry name" value="TPR-like_helical_dom_sf"/>
</dbReference>
<dbReference type="AlphaFoldDB" id="A0A0P0CR62"/>
<dbReference type="RefSeq" id="WP_062543353.1">
    <property type="nucleotide sequence ID" value="NZ_CP012643.1"/>
</dbReference>
<dbReference type="Gene3D" id="1.25.40.10">
    <property type="entry name" value="Tetratricopeptide repeat domain"/>
    <property type="match status" value="1"/>
</dbReference>
<dbReference type="KEGG" id="rti:DC20_08020"/>
<dbReference type="PATRIC" id="fig|512763.3.peg.1765"/>
<gene>
    <name evidence="1" type="ORF">DC20_08020</name>
</gene>
<dbReference type="EMBL" id="CP012643">
    <property type="protein sequence ID" value="ALI98933.1"/>
    <property type="molecule type" value="Genomic_DNA"/>
</dbReference>
<reference evidence="1 2" key="1">
    <citation type="submission" date="2015-08" db="EMBL/GenBank/DDBJ databases">
        <title>Complete genome sequence of Rufibacter tibetensis strain 1351t, a radiation-resistant bacterium from tibet plateau.</title>
        <authorList>
            <person name="Dai J."/>
        </authorList>
    </citation>
    <scope>NUCLEOTIDE SEQUENCE [LARGE SCALE GENOMIC DNA]</scope>
    <source>
        <strain evidence="1 2">1351</strain>
    </source>
</reference>
<accession>A0A0P0CR62</accession>
<name>A0A0P0CR62_9BACT</name>
<dbReference type="Proteomes" id="UP000061382">
    <property type="component" value="Chromosome"/>
</dbReference>
<protein>
    <submittedName>
        <fullName evidence="1">Uncharacterized protein</fullName>
    </submittedName>
</protein>
<proteinExistence type="predicted"/>